<dbReference type="InterPro" id="IPR046364">
    <property type="entry name" value="Exo70_C"/>
</dbReference>
<dbReference type="Pfam" id="PF03081">
    <property type="entry name" value="Exo70_C"/>
    <property type="match status" value="1"/>
</dbReference>
<dbReference type="FunFam" id="1.20.1280.170:FF:000003">
    <property type="entry name" value="Exocyst subunit Exo70 family protein"/>
    <property type="match status" value="1"/>
</dbReference>
<dbReference type="AlphaFoldDB" id="A0A2N9HPE7"/>
<dbReference type="GO" id="GO:0006887">
    <property type="term" value="P:exocytosis"/>
    <property type="evidence" value="ECO:0007669"/>
    <property type="project" value="UniProtKB-KW"/>
</dbReference>
<evidence type="ECO:0000259" key="5">
    <source>
        <dbReference type="Pfam" id="PF03081"/>
    </source>
</evidence>
<protein>
    <recommendedName>
        <fullName evidence="3">Exocyst subunit Exo70 family protein</fullName>
    </recommendedName>
</protein>
<reference evidence="6" key="1">
    <citation type="submission" date="2018-02" db="EMBL/GenBank/DDBJ databases">
        <authorList>
            <person name="Cohen D.B."/>
            <person name="Kent A.D."/>
        </authorList>
    </citation>
    <scope>NUCLEOTIDE SEQUENCE</scope>
</reference>
<keyword evidence="3" id="KW-0268">Exocytosis</keyword>
<evidence type="ECO:0000256" key="4">
    <source>
        <dbReference type="SAM" id="MobiDB-lite"/>
    </source>
</evidence>
<dbReference type="EMBL" id="OIVN01003779">
    <property type="protein sequence ID" value="SPD13489.1"/>
    <property type="molecule type" value="Genomic_DNA"/>
</dbReference>
<feature type="region of interest" description="Disordered" evidence="4">
    <location>
        <begin position="469"/>
        <end position="492"/>
    </location>
</feature>
<name>A0A2N9HPE7_FAGSY</name>
<dbReference type="Gene3D" id="1.20.1280.170">
    <property type="entry name" value="Exocyst complex component Exo70"/>
    <property type="match status" value="1"/>
</dbReference>
<feature type="compositionally biased region" description="Basic and acidic residues" evidence="4">
    <location>
        <begin position="39"/>
        <end position="70"/>
    </location>
</feature>
<feature type="domain" description="Exocyst complex subunit Exo70 C-terminal" evidence="5">
    <location>
        <begin position="300"/>
        <end position="675"/>
    </location>
</feature>
<dbReference type="SUPFAM" id="SSF74788">
    <property type="entry name" value="Cullin repeat-like"/>
    <property type="match status" value="1"/>
</dbReference>
<evidence type="ECO:0000256" key="3">
    <source>
        <dbReference type="RuleBase" id="RU365026"/>
    </source>
</evidence>
<feature type="compositionally biased region" description="Polar residues" evidence="4">
    <location>
        <begin position="480"/>
        <end position="492"/>
    </location>
</feature>
<dbReference type="InterPro" id="IPR016159">
    <property type="entry name" value="Cullin_repeat-like_dom_sf"/>
</dbReference>
<dbReference type="InterPro" id="IPR004140">
    <property type="entry name" value="Exo70"/>
</dbReference>
<keyword evidence="2 3" id="KW-0813">Transport</keyword>
<feature type="region of interest" description="Disordered" evidence="4">
    <location>
        <begin position="195"/>
        <end position="226"/>
    </location>
</feature>
<evidence type="ECO:0000256" key="2">
    <source>
        <dbReference type="ARBA" id="ARBA00022448"/>
    </source>
</evidence>
<dbReference type="Pfam" id="PF20669">
    <property type="entry name" value="Exo70_N"/>
    <property type="match status" value="1"/>
</dbReference>
<feature type="compositionally biased region" description="Basic and acidic residues" evidence="4">
    <location>
        <begin position="17"/>
        <end position="33"/>
    </location>
</feature>
<feature type="region of interest" description="Disordered" evidence="4">
    <location>
        <begin position="141"/>
        <end position="166"/>
    </location>
</feature>
<comment type="similarity">
    <text evidence="1 3">Belongs to the EXO70 family.</text>
</comment>
<comment type="function">
    <text evidence="3">Component of the exocyst complex.</text>
</comment>
<accession>A0A2N9HPE7</accession>
<feature type="region of interest" description="Disordered" evidence="4">
    <location>
        <begin position="17"/>
        <end position="70"/>
    </location>
</feature>
<dbReference type="PANTHER" id="PTHR12542:SF93">
    <property type="entry name" value="EXOCYST COMPLEX COMPONENT EXO70C2"/>
    <property type="match status" value="1"/>
</dbReference>
<dbReference type="GO" id="GO:0000145">
    <property type="term" value="C:exocyst"/>
    <property type="evidence" value="ECO:0007669"/>
    <property type="project" value="InterPro"/>
</dbReference>
<evidence type="ECO:0000313" key="6">
    <source>
        <dbReference type="EMBL" id="SPD13489.1"/>
    </source>
</evidence>
<organism evidence="6">
    <name type="scientific">Fagus sylvatica</name>
    <name type="common">Beechnut</name>
    <dbReference type="NCBI Taxonomy" id="28930"/>
    <lineage>
        <taxon>Eukaryota</taxon>
        <taxon>Viridiplantae</taxon>
        <taxon>Streptophyta</taxon>
        <taxon>Embryophyta</taxon>
        <taxon>Tracheophyta</taxon>
        <taxon>Spermatophyta</taxon>
        <taxon>Magnoliopsida</taxon>
        <taxon>eudicotyledons</taxon>
        <taxon>Gunneridae</taxon>
        <taxon>Pentapetalae</taxon>
        <taxon>rosids</taxon>
        <taxon>fabids</taxon>
        <taxon>Fagales</taxon>
        <taxon>Fagaceae</taxon>
        <taxon>Fagus</taxon>
    </lineage>
</organism>
<keyword evidence="3" id="KW-0653">Protein transport</keyword>
<gene>
    <name evidence="6" type="ORF">FSB_LOCUS41371</name>
</gene>
<sequence length="689" mass="79386">MEKNNLTEEFVRVLEAKEDAEAIRDADTEQEEKREEEDKDKVEEIKIEESLPHQSDKAVDQSPDLHYDLEKASEDIDRFLSSLTKENNGDVPGEISQLVEKYLDLVEEQVSGEGRAKWSLVPEEDSFFLEALDRISKLTKSLREVKSEKEEEEEEEKDKEKEKESRASLINRIGGIQQKAMSYLEEEFRILLEESRTNESSDPAIAGDSKGKQDYQQPESDSAGLDAVDFPGYSDDVVSNLNKIAKEMISGGYESECCQIYMMTRRHALEESLQKLGFEKHSLDDVQKMHWDSLEGEIATWIKTFKQCATVYFPREKTLADSVFSDYFHSISAGLFSNLTRGILIQLLNFVEGIAMSKRSAEKLFKFLDIYETLRDTVPSMDGLFHDESVNELKAETNTARCRLGEAAIFIFCDLENSIKSDTAKTPVPGGAVHPLTRYTMNYLKYVCEYKDTLEQVFNEHSKIERVDSTNRQRFEEGSETQSYNNNDNDENQSPFSVQLMRVMDLLDCNLEVKAKLYKDVALSNIFMMNNGRYILQKIKGSAEIHAVMGDTWCRKRSSDLRQYHKNYQRETWNKLLGCLNHEGLSNNHGKMIKPVLKERFKSFNQMFDEIHKTQSTWVVSDEQLQSELRVSISSVVIPAYRSFLGRFAQVLDPGRQTEKYIKFQPDDIENYIDELFDGNPTSTARRKL</sequence>
<dbReference type="GO" id="GO:0015031">
    <property type="term" value="P:protein transport"/>
    <property type="evidence" value="ECO:0007669"/>
    <property type="project" value="UniProtKB-KW"/>
</dbReference>
<dbReference type="GO" id="GO:0005546">
    <property type="term" value="F:phosphatidylinositol-4,5-bisphosphate binding"/>
    <property type="evidence" value="ECO:0007669"/>
    <property type="project" value="InterPro"/>
</dbReference>
<dbReference type="PANTHER" id="PTHR12542">
    <property type="entry name" value="EXOCYST COMPLEX PROTEIN EXO70"/>
    <property type="match status" value="1"/>
</dbReference>
<proteinExistence type="inferred from homology"/>
<evidence type="ECO:0000256" key="1">
    <source>
        <dbReference type="ARBA" id="ARBA00006756"/>
    </source>
</evidence>